<sequence>MMTMIMILLCELILQPRITSLFGQTSIFERETERHAELLIVDTLGVICFCLYDVKEKL</sequence>
<protein>
    <submittedName>
        <fullName evidence="2">Uncharacterized protein</fullName>
    </submittedName>
</protein>
<proteinExistence type="predicted"/>
<evidence type="ECO:0000256" key="1">
    <source>
        <dbReference type="SAM" id="SignalP"/>
    </source>
</evidence>
<dbReference type="InParanoid" id="A0A3N7FZ25"/>
<dbReference type="AlphaFoldDB" id="A0A3N7FZ25"/>
<keyword evidence="1" id="KW-0732">Signal</keyword>
<keyword evidence="3" id="KW-1185">Reference proteome</keyword>
<accession>A0A3N7FZ25</accession>
<name>A0A3N7FZ25_POPTR</name>
<feature type="chain" id="PRO_5018132812" evidence="1">
    <location>
        <begin position="21"/>
        <end position="58"/>
    </location>
</feature>
<dbReference type="EMBL" id="CM009303">
    <property type="protein sequence ID" value="RQP00227.1"/>
    <property type="molecule type" value="Genomic_DNA"/>
</dbReference>
<dbReference type="Proteomes" id="UP000006729">
    <property type="component" value="Chromosome 14"/>
</dbReference>
<organism evidence="2 3">
    <name type="scientific">Populus trichocarpa</name>
    <name type="common">Western balsam poplar</name>
    <name type="synonym">Populus balsamifera subsp. trichocarpa</name>
    <dbReference type="NCBI Taxonomy" id="3694"/>
    <lineage>
        <taxon>Eukaryota</taxon>
        <taxon>Viridiplantae</taxon>
        <taxon>Streptophyta</taxon>
        <taxon>Embryophyta</taxon>
        <taxon>Tracheophyta</taxon>
        <taxon>Spermatophyta</taxon>
        <taxon>Magnoliopsida</taxon>
        <taxon>eudicotyledons</taxon>
        <taxon>Gunneridae</taxon>
        <taxon>Pentapetalae</taxon>
        <taxon>rosids</taxon>
        <taxon>fabids</taxon>
        <taxon>Malpighiales</taxon>
        <taxon>Salicaceae</taxon>
        <taxon>Saliceae</taxon>
        <taxon>Populus</taxon>
    </lineage>
</organism>
<feature type="signal peptide" evidence="1">
    <location>
        <begin position="1"/>
        <end position="20"/>
    </location>
</feature>
<reference evidence="2 3" key="1">
    <citation type="journal article" date="2006" name="Science">
        <title>The genome of black cottonwood, Populus trichocarpa (Torr. &amp; Gray).</title>
        <authorList>
            <person name="Tuskan G.A."/>
            <person name="Difazio S."/>
            <person name="Jansson S."/>
            <person name="Bohlmann J."/>
            <person name="Grigoriev I."/>
            <person name="Hellsten U."/>
            <person name="Putnam N."/>
            <person name="Ralph S."/>
            <person name="Rombauts S."/>
            <person name="Salamov A."/>
            <person name="Schein J."/>
            <person name="Sterck L."/>
            <person name="Aerts A."/>
            <person name="Bhalerao R.R."/>
            <person name="Bhalerao R.P."/>
            <person name="Blaudez D."/>
            <person name="Boerjan W."/>
            <person name="Brun A."/>
            <person name="Brunner A."/>
            <person name="Busov V."/>
            <person name="Campbell M."/>
            <person name="Carlson J."/>
            <person name="Chalot M."/>
            <person name="Chapman J."/>
            <person name="Chen G.L."/>
            <person name="Cooper D."/>
            <person name="Coutinho P.M."/>
            <person name="Couturier J."/>
            <person name="Covert S."/>
            <person name="Cronk Q."/>
            <person name="Cunningham R."/>
            <person name="Davis J."/>
            <person name="Degroeve S."/>
            <person name="Dejardin A."/>
            <person name="Depamphilis C."/>
            <person name="Detter J."/>
            <person name="Dirks B."/>
            <person name="Dubchak I."/>
            <person name="Duplessis S."/>
            <person name="Ehlting J."/>
            <person name="Ellis B."/>
            <person name="Gendler K."/>
            <person name="Goodstein D."/>
            <person name="Gribskov M."/>
            <person name="Grimwood J."/>
            <person name="Groover A."/>
            <person name="Gunter L."/>
            <person name="Hamberger B."/>
            <person name="Heinze B."/>
            <person name="Helariutta Y."/>
            <person name="Henrissat B."/>
            <person name="Holligan D."/>
            <person name="Holt R."/>
            <person name="Huang W."/>
            <person name="Islam-Faridi N."/>
            <person name="Jones S."/>
            <person name="Jones-Rhoades M."/>
            <person name="Jorgensen R."/>
            <person name="Joshi C."/>
            <person name="Kangasjarvi J."/>
            <person name="Karlsson J."/>
            <person name="Kelleher C."/>
            <person name="Kirkpatrick R."/>
            <person name="Kirst M."/>
            <person name="Kohler A."/>
            <person name="Kalluri U."/>
            <person name="Larimer F."/>
            <person name="Leebens-Mack J."/>
            <person name="Leple J.C."/>
            <person name="Locascio P."/>
            <person name="Lou Y."/>
            <person name="Lucas S."/>
            <person name="Martin F."/>
            <person name="Montanini B."/>
            <person name="Napoli C."/>
            <person name="Nelson D.R."/>
            <person name="Nelson C."/>
            <person name="Nieminen K."/>
            <person name="Nilsson O."/>
            <person name="Pereda V."/>
            <person name="Peter G."/>
            <person name="Philippe R."/>
            <person name="Pilate G."/>
            <person name="Poliakov A."/>
            <person name="Razumovskaya J."/>
            <person name="Richardson P."/>
            <person name="Rinaldi C."/>
            <person name="Ritland K."/>
            <person name="Rouze P."/>
            <person name="Ryaboy D."/>
            <person name="Schmutz J."/>
            <person name="Schrader J."/>
            <person name="Segerman B."/>
            <person name="Shin H."/>
            <person name="Siddiqui A."/>
            <person name="Sterky F."/>
            <person name="Terry A."/>
            <person name="Tsai C.J."/>
            <person name="Uberbacher E."/>
            <person name="Unneberg P."/>
            <person name="Vahala J."/>
            <person name="Wall K."/>
            <person name="Wessler S."/>
            <person name="Yang G."/>
            <person name="Yin T."/>
            <person name="Douglas C."/>
            <person name="Marra M."/>
            <person name="Sandberg G."/>
            <person name="Van de Peer Y."/>
            <person name="Rokhsar D."/>
        </authorList>
    </citation>
    <scope>NUCLEOTIDE SEQUENCE [LARGE SCALE GENOMIC DNA]</scope>
    <source>
        <strain evidence="3">cv. Nisqually</strain>
    </source>
</reference>
<gene>
    <name evidence="2" type="ORF">POPTR_014G159950</name>
</gene>
<evidence type="ECO:0000313" key="3">
    <source>
        <dbReference type="Proteomes" id="UP000006729"/>
    </source>
</evidence>
<evidence type="ECO:0000313" key="2">
    <source>
        <dbReference type="EMBL" id="RQP00227.1"/>
    </source>
</evidence>